<dbReference type="AlphaFoldDB" id="A0A3S3M3A5"/>
<comment type="caution">
    <text evidence="1">The sequence shown here is derived from an EMBL/GenBank/DDBJ whole genome shotgun (WGS) entry which is preliminary data.</text>
</comment>
<protein>
    <submittedName>
        <fullName evidence="1">Uncharacterized protein</fullName>
    </submittedName>
</protein>
<dbReference type="EMBL" id="QPKB01000001">
    <property type="protein sequence ID" value="RWR72518.1"/>
    <property type="molecule type" value="Genomic_DNA"/>
</dbReference>
<organism evidence="1 2">
    <name type="scientific">Cinnamomum micranthum f. kanehirae</name>
    <dbReference type="NCBI Taxonomy" id="337451"/>
    <lineage>
        <taxon>Eukaryota</taxon>
        <taxon>Viridiplantae</taxon>
        <taxon>Streptophyta</taxon>
        <taxon>Embryophyta</taxon>
        <taxon>Tracheophyta</taxon>
        <taxon>Spermatophyta</taxon>
        <taxon>Magnoliopsida</taxon>
        <taxon>Magnoliidae</taxon>
        <taxon>Laurales</taxon>
        <taxon>Lauraceae</taxon>
        <taxon>Cinnamomum</taxon>
    </lineage>
</organism>
<dbReference type="OrthoDB" id="1886754at2759"/>
<gene>
    <name evidence="1" type="ORF">CKAN_00074600</name>
</gene>
<proteinExistence type="predicted"/>
<accession>A0A3S3M3A5</accession>
<sequence length="95" mass="11225">MRTFKRYVANQRYPEGSITECFLMDESMMYAMNNVIDGENGSHKQGIKTLMDMDGDYSYPIDKKGKVIRLDNVQYQQARKWVLCHSTDNTEWKRC</sequence>
<evidence type="ECO:0000313" key="2">
    <source>
        <dbReference type="Proteomes" id="UP000283530"/>
    </source>
</evidence>
<dbReference type="Proteomes" id="UP000283530">
    <property type="component" value="Unassembled WGS sequence"/>
</dbReference>
<name>A0A3S3M3A5_9MAGN</name>
<keyword evidence="2" id="KW-1185">Reference proteome</keyword>
<reference evidence="1 2" key="1">
    <citation type="journal article" date="2019" name="Nat. Plants">
        <title>Stout camphor tree genome fills gaps in understanding of flowering plant genome evolution.</title>
        <authorList>
            <person name="Chaw S.M."/>
            <person name="Liu Y.C."/>
            <person name="Wu Y.W."/>
            <person name="Wang H.Y."/>
            <person name="Lin C.I."/>
            <person name="Wu C.S."/>
            <person name="Ke H.M."/>
            <person name="Chang L.Y."/>
            <person name="Hsu C.Y."/>
            <person name="Yang H.T."/>
            <person name="Sudianto E."/>
            <person name="Hsu M.H."/>
            <person name="Wu K.P."/>
            <person name="Wang L.N."/>
            <person name="Leebens-Mack J.H."/>
            <person name="Tsai I.J."/>
        </authorList>
    </citation>
    <scope>NUCLEOTIDE SEQUENCE [LARGE SCALE GENOMIC DNA]</scope>
    <source>
        <strain evidence="2">cv. Chaw 1501</strain>
        <tissue evidence="1">Young leaves</tissue>
    </source>
</reference>
<evidence type="ECO:0000313" key="1">
    <source>
        <dbReference type="EMBL" id="RWR72518.1"/>
    </source>
</evidence>